<dbReference type="Gramene" id="ONH97507">
    <property type="protein sequence ID" value="ONH97507"/>
    <property type="gene ID" value="PRUPE_7G193400"/>
</dbReference>
<dbReference type="GO" id="GO:0008379">
    <property type="term" value="F:thioredoxin peroxidase activity"/>
    <property type="evidence" value="ECO:0000318"/>
    <property type="project" value="GO_Central"/>
</dbReference>
<keyword evidence="2" id="KW-1185">Reference proteome</keyword>
<sequence>MHTGTKIPSFETIGAIVAGSWCVSKLFWFESFKFMWAFAKKYKLPSTLLSEQGNKVRKWGVPSDLFGTLPGRQMQQPVTTSEAYTDETLKLLQSL</sequence>
<dbReference type="GO" id="GO:0009535">
    <property type="term" value="C:chloroplast thylakoid membrane"/>
    <property type="evidence" value="ECO:0000318"/>
    <property type="project" value="GO_Central"/>
</dbReference>
<name>M5WEV5_PRUPE</name>
<reference evidence="1 2" key="1">
    <citation type="journal article" date="2013" name="Nat. Genet.">
        <title>The high-quality draft genome of peach (Prunus persica) identifies unique patterns of genetic diversity, domestication and genome evolution.</title>
        <authorList>
            <consortium name="International Peach Genome Initiative"/>
            <person name="Verde I."/>
            <person name="Abbott A.G."/>
            <person name="Scalabrin S."/>
            <person name="Jung S."/>
            <person name="Shu S."/>
            <person name="Marroni F."/>
            <person name="Zhebentyayeva T."/>
            <person name="Dettori M.T."/>
            <person name="Grimwood J."/>
            <person name="Cattonaro F."/>
            <person name="Zuccolo A."/>
            <person name="Rossini L."/>
            <person name="Jenkins J."/>
            <person name="Vendramin E."/>
            <person name="Meisel L.A."/>
            <person name="Decroocq V."/>
            <person name="Sosinski B."/>
            <person name="Prochnik S."/>
            <person name="Mitros T."/>
            <person name="Policriti A."/>
            <person name="Cipriani G."/>
            <person name="Dondini L."/>
            <person name="Ficklin S."/>
            <person name="Goodstein D.M."/>
            <person name="Xuan P."/>
            <person name="Del Fabbro C."/>
            <person name="Aramini V."/>
            <person name="Copetti D."/>
            <person name="Gonzalez S."/>
            <person name="Horner D.S."/>
            <person name="Falchi R."/>
            <person name="Lucas S."/>
            <person name="Mica E."/>
            <person name="Maldonado J."/>
            <person name="Lazzari B."/>
            <person name="Bielenberg D."/>
            <person name="Pirona R."/>
            <person name="Miculan M."/>
            <person name="Barakat A."/>
            <person name="Testolin R."/>
            <person name="Stella A."/>
            <person name="Tartarini S."/>
            <person name="Tonutti P."/>
            <person name="Arus P."/>
            <person name="Orellana A."/>
            <person name="Wells C."/>
            <person name="Main D."/>
            <person name="Vizzotto G."/>
            <person name="Silva H."/>
            <person name="Salamini F."/>
            <person name="Schmutz J."/>
            <person name="Morgante M."/>
            <person name="Rokhsar D.S."/>
        </authorList>
    </citation>
    <scope>NUCLEOTIDE SEQUENCE [LARGE SCALE GENOMIC DNA]</scope>
    <source>
        <strain evidence="2">cv. Nemared</strain>
    </source>
</reference>
<organism evidence="1 2">
    <name type="scientific">Prunus persica</name>
    <name type="common">Peach</name>
    <name type="synonym">Amygdalus persica</name>
    <dbReference type="NCBI Taxonomy" id="3760"/>
    <lineage>
        <taxon>Eukaryota</taxon>
        <taxon>Viridiplantae</taxon>
        <taxon>Streptophyta</taxon>
        <taxon>Embryophyta</taxon>
        <taxon>Tracheophyta</taxon>
        <taxon>Spermatophyta</taxon>
        <taxon>Magnoliopsida</taxon>
        <taxon>eudicotyledons</taxon>
        <taxon>Gunneridae</taxon>
        <taxon>Pentapetalae</taxon>
        <taxon>rosids</taxon>
        <taxon>fabids</taxon>
        <taxon>Rosales</taxon>
        <taxon>Rosaceae</taxon>
        <taxon>Amygdaloideae</taxon>
        <taxon>Amygdaleae</taxon>
        <taxon>Prunus</taxon>
    </lineage>
</organism>
<proteinExistence type="predicted"/>
<accession>M5WEV5</accession>
<dbReference type="AlphaFoldDB" id="M5WEV5"/>
<dbReference type="GO" id="GO:0034599">
    <property type="term" value="P:cellular response to oxidative stress"/>
    <property type="evidence" value="ECO:0000318"/>
    <property type="project" value="GO_Central"/>
</dbReference>
<dbReference type="STRING" id="3760.M5WEV5"/>
<dbReference type="HOGENOM" id="CLU_2376787_0_0_1"/>
<protein>
    <submittedName>
        <fullName evidence="1">Uncharacterized protein</fullName>
    </submittedName>
</protein>
<dbReference type="EMBL" id="CM007657">
    <property type="protein sequence ID" value="ONH97507.1"/>
    <property type="molecule type" value="Genomic_DNA"/>
</dbReference>
<evidence type="ECO:0000313" key="2">
    <source>
        <dbReference type="Proteomes" id="UP000006882"/>
    </source>
</evidence>
<dbReference type="GO" id="GO:0045454">
    <property type="term" value="P:cell redox homeostasis"/>
    <property type="evidence" value="ECO:0000318"/>
    <property type="project" value="GO_Central"/>
</dbReference>
<evidence type="ECO:0000313" key="1">
    <source>
        <dbReference type="EMBL" id="ONH97507.1"/>
    </source>
</evidence>
<dbReference type="GO" id="GO:0005737">
    <property type="term" value="C:cytoplasm"/>
    <property type="evidence" value="ECO:0000318"/>
    <property type="project" value="GO_Central"/>
</dbReference>
<dbReference type="eggNOG" id="KOG0855">
    <property type="taxonomic scope" value="Eukaryota"/>
</dbReference>
<dbReference type="Proteomes" id="UP000006882">
    <property type="component" value="Chromosome G7"/>
</dbReference>
<gene>
    <name evidence="1" type="ORF">PRUPE_7G193400</name>
</gene>